<proteinExistence type="inferred from homology"/>
<dbReference type="STRING" id="471853.Bcav_3372"/>
<dbReference type="Proteomes" id="UP000007962">
    <property type="component" value="Chromosome"/>
</dbReference>
<organism evidence="3 4">
    <name type="scientific">Beutenbergia cavernae (strain ATCC BAA-8 / DSM 12333 / CCUG 43141 / JCM 11478 / NBRC 16432 / NCIMB 13614 / HKI 0122)</name>
    <dbReference type="NCBI Taxonomy" id="471853"/>
    <lineage>
        <taxon>Bacteria</taxon>
        <taxon>Bacillati</taxon>
        <taxon>Actinomycetota</taxon>
        <taxon>Actinomycetes</taxon>
        <taxon>Micrococcales</taxon>
        <taxon>Beutenbergiaceae</taxon>
        <taxon>Beutenbergia</taxon>
    </lineage>
</organism>
<dbReference type="PANTHER" id="PTHR43569:SF2">
    <property type="entry name" value="AMIDOHYDROLASE-RELATED DOMAIN-CONTAINING PROTEIN"/>
    <property type="match status" value="1"/>
</dbReference>
<dbReference type="AlphaFoldDB" id="C5C1K4"/>
<dbReference type="SUPFAM" id="SSF51556">
    <property type="entry name" value="Metallo-dependent hydrolases"/>
    <property type="match status" value="1"/>
</dbReference>
<evidence type="ECO:0000313" key="4">
    <source>
        <dbReference type="Proteomes" id="UP000007962"/>
    </source>
</evidence>
<dbReference type="PANTHER" id="PTHR43569">
    <property type="entry name" value="AMIDOHYDROLASE"/>
    <property type="match status" value="1"/>
</dbReference>
<evidence type="ECO:0000256" key="1">
    <source>
        <dbReference type="ARBA" id="ARBA00038310"/>
    </source>
</evidence>
<keyword evidence="3" id="KW-0378">Hydrolase</keyword>
<gene>
    <name evidence="3" type="ordered locus">Bcav_3372</name>
</gene>
<reference evidence="3 4" key="1">
    <citation type="journal article" date="2009" name="Stand. Genomic Sci.">
        <title>Complete genome sequence of Beutenbergia cavernae type strain (HKI 0122).</title>
        <authorList>
            <person name="Land M."/>
            <person name="Pukall R."/>
            <person name="Abt B."/>
            <person name="Goker M."/>
            <person name="Rohde M."/>
            <person name="Glavina Del Rio T."/>
            <person name="Tice H."/>
            <person name="Copeland A."/>
            <person name="Cheng J.F."/>
            <person name="Lucas S."/>
            <person name="Chen F."/>
            <person name="Nolan M."/>
            <person name="Bruce D."/>
            <person name="Goodwin L."/>
            <person name="Pitluck S."/>
            <person name="Ivanova N."/>
            <person name="Mavromatis K."/>
            <person name="Ovchinnikova G."/>
            <person name="Pati A."/>
            <person name="Chen A."/>
            <person name="Palaniappan K."/>
            <person name="Hauser L."/>
            <person name="Chang Y.J."/>
            <person name="Jefferies C.C."/>
            <person name="Saunders E."/>
            <person name="Brettin T."/>
            <person name="Detter J.C."/>
            <person name="Han C."/>
            <person name="Chain P."/>
            <person name="Bristow J."/>
            <person name="Eisen J.A."/>
            <person name="Markowitz V."/>
            <person name="Hugenholtz P."/>
            <person name="Kyrpides N.C."/>
            <person name="Klenk H.P."/>
            <person name="Lapidus A."/>
        </authorList>
    </citation>
    <scope>NUCLEOTIDE SEQUENCE [LARGE SCALE GENOMIC DNA]</scope>
    <source>
        <strain evidence="4">ATCC BAA-8 / DSM 12333 / NBRC 16432</strain>
    </source>
</reference>
<keyword evidence="4" id="KW-1185">Reference proteome</keyword>
<dbReference type="GO" id="GO:0016787">
    <property type="term" value="F:hydrolase activity"/>
    <property type="evidence" value="ECO:0007669"/>
    <property type="project" value="UniProtKB-KW"/>
</dbReference>
<dbReference type="InterPro" id="IPR032466">
    <property type="entry name" value="Metal_Hydrolase"/>
</dbReference>
<dbReference type="HOGENOM" id="CLU_044590_3_0_11"/>
<dbReference type="EMBL" id="CP001618">
    <property type="protein sequence ID" value="ACQ81614.1"/>
    <property type="molecule type" value="Genomic_DNA"/>
</dbReference>
<dbReference type="KEGG" id="bcv:Bcav_3372"/>
<dbReference type="eggNOG" id="COG3618">
    <property type="taxonomic scope" value="Bacteria"/>
</dbReference>
<dbReference type="Pfam" id="PF04909">
    <property type="entry name" value="Amidohydro_2"/>
    <property type="match status" value="1"/>
</dbReference>
<dbReference type="Gene3D" id="3.20.20.140">
    <property type="entry name" value="Metal-dependent hydrolases"/>
    <property type="match status" value="1"/>
</dbReference>
<evidence type="ECO:0000259" key="2">
    <source>
        <dbReference type="PROSITE" id="PS50206"/>
    </source>
</evidence>
<name>C5C1K4_BEUC1</name>
<protein>
    <submittedName>
        <fullName evidence="3">Amidohydrolase 2</fullName>
    </submittedName>
</protein>
<comment type="similarity">
    <text evidence="1">Belongs to the metallo-dependent hydrolases superfamily.</text>
</comment>
<dbReference type="InterPro" id="IPR001763">
    <property type="entry name" value="Rhodanese-like_dom"/>
</dbReference>
<dbReference type="InterPro" id="IPR006680">
    <property type="entry name" value="Amidohydro-rel"/>
</dbReference>
<evidence type="ECO:0000313" key="3">
    <source>
        <dbReference type="EMBL" id="ACQ81614.1"/>
    </source>
</evidence>
<sequence length="261" mass="27608">MAAIDADFGISDLAPLAAAEGVSRAVVVETVSSEAETLDLLALAATDRLIAGVVGWVDLAADDVAARLAAMRRSPGGEALVGVRHQVQGEDDPGFLDRPEVRRGVAAVADAGLAFDVVIRHEQLPQVVRLAREVPQVRLVLDHLGKPDLAGGDLAAWRRDLSALAEAPNVVAKVSGLVTEARWDGWSTADLRPAVVHALDTFGPGRLVFGSDWPVVNLAGGYARWVLAYDELTAELTEDERAAIDRATAERVYRLAAGETA</sequence>
<dbReference type="InterPro" id="IPR052350">
    <property type="entry name" value="Metallo-dep_Lactonases"/>
</dbReference>
<dbReference type="PROSITE" id="PS50206">
    <property type="entry name" value="RHODANESE_3"/>
    <property type="match status" value="1"/>
</dbReference>
<accession>C5C1K4</accession>
<feature type="domain" description="Rhodanese" evidence="2">
    <location>
        <begin position="215"/>
        <end position="234"/>
    </location>
</feature>